<evidence type="ECO:0000313" key="1">
    <source>
        <dbReference type="EMBL" id="PON86814.1"/>
    </source>
</evidence>
<dbReference type="InParanoid" id="A0A2P5EMN6"/>
<organism evidence="1 2">
    <name type="scientific">Trema orientale</name>
    <name type="common">Charcoal tree</name>
    <name type="synonym">Celtis orientalis</name>
    <dbReference type="NCBI Taxonomy" id="63057"/>
    <lineage>
        <taxon>Eukaryota</taxon>
        <taxon>Viridiplantae</taxon>
        <taxon>Streptophyta</taxon>
        <taxon>Embryophyta</taxon>
        <taxon>Tracheophyta</taxon>
        <taxon>Spermatophyta</taxon>
        <taxon>Magnoliopsida</taxon>
        <taxon>eudicotyledons</taxon>
        <taxon>Gunneridae</taxon>
        <taxon>Pentapetalae</taxon>
        <taxon>rosids</taxon>
        <taxon>fabids</taxon>
        <taxon>Rosales</taxon>
        <taxon>Cannabaceae</taxon>
        <taxon>Trema</taxon>
    </lineage>
</organism>
<evidence type="ECO:0000313" key="2">
    <source>
        <dbReference type="Proteomes" id="UP000237000"/>
    </source>
</evidence>
<dbReference type="OrthoDB" id="10280595at2759"/>
<sequence>MWICWELAFYKSKYCIAGLDQATRNLFDDQNISSGPGFRPLLLTEDIFRLLIVHRSIERIEGKE</sequence>
<dbReference type="Proteomes" id="UP000237000">
    <property type="component" value="Unassembled WGS sequence"/>
</dbReference>
<gene>
    <name evidence="1" type="ORF">TorRG33x02_173400</name>
</gene>
<proteinExistence type="predicted"/>
<name>A0A2P5EMN6_TREOI</name>
<accession>A0A2P5EMN6</accession>
<dbReference type="AlphaFoldDB" id="A0A2P5EMN6"/>
<comment type="caution">
    <text evidence="1">The sequence shown here is derived from an EMBL/GenBank/DDBJ whole genome shotgun (WGS) entry which is preliminary data.</text>
</comment>
<reference evidence="2" key="1">
    <citation type="submission" date="2016-06" db="EMBL/GenBank/DDBJ databases">
        <title>Parallel loss of symbiosis genes in relatives of nitrogen-fixing non-legume Parasponia.</title>
        <authorList>
            <person name="Van Velzen R."/>
            <person name="Holmer R."/>
            <person name="Bu F."/>
            <person name="Rutten L."/>
            <person name="Van Zeijl A."/>
            <person name="Liu W."/>
            <person name="Santuari L."/>
            <person name="Cao Q."/>
            <person name="Sharma T."/>
            <person name="Shen D."/>
            <person name="Roswanjaya Y."/>
            <person name="Wardhani T."/>
            <person name="Kalhor M.S."/>
            <person name="Jansen J."/>
            <person name="Van den Hoogen J."/>
            <person name="Gungor B."/>
            <person name="Hartog M."/>
            <person name="Hontelez J."/>
            <person name="Verver J."/>
            <person name="Yang W.-C."/>
            <person name="Schijlen E."/>
            <person name="Repin R."/>
            <person name="Schilthuizen M."/>
            <person name="Schranz E."/>
            <person name="Heidstra R."/>
            <person name="Miyata K."/>
            <person name="Fedorova E."/>
            <person name="Kohlen W."/>
            <person name="Bisseling T."/>
            <person name="Smit S."/>
            <person name="Geurts R."/>
        </authorList>
    </citation>
    <scope>NUCLEOTIDE SEQUENCE [LARGE SCALE GENOMIC DNA]</scope>
    <source>
        <strain evidence="2">cv. RG33-2</strain>
    </source>
</reference>
<dbReference type="EMBL" id="JXTC01000125">
    <property type="protein sequence ID" value="PON86814.1"/>
    <property type="molecule type" value="Genomic_DNA"/>
</dbReference>
<protein>
    <submittedName>
        <fullName evidence="1">Uncharacterized protein</fullName>
    </submittedName>
</protein>
<keyword evidence="2" id="KW-1185">Reference proteome</keyword>